<dbReference type="EMBL" id="WTYH01000001">
    <property type="protein sequence ID" value="MXO94668.1"/>
    <property type="molecule type" value="Genomic_DNA"/>
</dbReference>
<dbReference type="InterPro" id="IPR016181">
    <property type="entry name" value="Acyl_CoA_acyltransferase"/>
</dbReference>
<dbReference type="PROSITE" id="PS51186">
    <property type="entry name" value="GNAT"/>
    <property type="match status" value="1"/>
</dbReference>
<dbReference type="OrthoDB" id="6293260at2"/>
<keyword evidence="3" id="KW-1185">Reference proteome</keyword>
<feature type="domain" description="N-acetyltransferase" evidence="1">
    <location>
        <begin position="19"/>
        <end position="189"/>
    </location>
</feature>
<keyword evidence="2" id="KW-0808">Transferase</keyword>
<sequence length="195" mass="21878">MPPSQRGCWVADSLATDRLVLRPPTADDLPFLLAEMNTPMVMRYLGGEVFTEADVTSRLQADIDAFGRDDGWKRWTIFRRDDNARVGRCGLFRVRMKAAPDALRGQPEIGWTLAEAYWGKGFATEAARAVLNHAFADLPEVYAQTSDSNAASTRVMQRLGFERRHDLGYVDPDYPPRDNPTTVWSLTTDAWGTHG</sequence>
<dbReference type="InterPro" id="IPR051531">
    <property type="entry name" value="N-acetyltransferase"/>
</dbReference>
<evidence type="ECO:0000313" key="2">
    <source>
        <dbReference type="EMBL" id="MXO94668.1"/>
    </source>
</evidence>
<gene>
    <name evidence="2" type="ORF">GRI62_13775</name>
</gene>
<dbReference type="SUPFAM" id="SSF55729">
    <property type="entry name" value="Acyl-CoA N-acyltransferases (Nat)"/>
    <property type="match status" value="1"/>
</dbReference>
<reference evidence="2 3" key="1">
    <citation type="submission" date="2019-12" db="EMBL/GenBank/DDBJ databases">
        <title>Genomic-based taxomic classification of the family Erythrobacteraceae.</title>
        <authorList>
            <person name="Xu L."/>
        </authorList>
    </citation>
    <scope>NUCLEOTIDE SEQUENCE [LARGE SCALE GENOMIC DNA]</scope>
    <source>
        <strain evidence="2 3">RC4-10-4</strain>
    </source>
</reference>
<evidence type="ECO:0000259" key="1">
    <source>
        <dbReference type="PROSITE" id="PS51186"/>
    </source>
</evidence>
<name>A0A845A431_9SPHN</name>
<dbReference type="AlphaFoldDB" id="A0A845A431"/>
<proteinExistence type="predicted"/>
<dbReference type="PANTHER" id="PTHR43792:SF1">
    <property type="entry name" value="N-ACETYLTRANSFERASE DOMAIN-CONTAINING PROTEIN"/>
    <property type="match status" value="1"/>
</dbReference>
<dbReference type="Proteomes" id="UP000460626">
    <property type="component" value="Unassembled WGS sequence"/>
</dbReference>
<dbReference type="Pfam" id="PF13302">
    <property type="entry name" value="Acetyltransf_3"/>
    <property type="match status" value="1"/>
</dbReference>
<accession>A0A845A431</accession>
<organism evidence="2 3">
    <name type="scientific">Aurantiacibacter arachoides</name>
    <dbReference type="NCBI Taxonomy" id="1850444"/>
    <lineage>
        <taxon>Bacteria</taxon>
        <taxon>Pseudomonadati</taxon>
        <taxon>Pseudomonadota</taxon>
        <taxon>Alphaproteobacteria</taxon>
        <taxon>Sphingomonadales</taxon>
        <taxon>Erythrobacteraceae</taxon>
        <taxon>Aurantiacibacter</taxon>
    </lineage>
</organism>
<dbReference type="InterPro" id="IPR000182">
    <property type="entry name" value="GNAT_dom"/>
</dbReference>
<dbReference type="GO" id="GO:0016747">
    <property type="term" value="F:acyltransferase activity, transferring groups other than amino-acyl groups"/>
    <property type="evidence" value="ECO:0007669"/>
    <property type="project" value="InterPro"/>
</dbReference>
<dbReference type="Gene3D" id="3.40.630.30">
    <property type="match status" value="1"/>
</dbReference>
<evidence type="ECO:0000313" key="3">
    <source>
        <dbReference type="Proteomes" id="UP000460626"/>
    </source>
</evidence>
<protein>
    <submittedName>
        <fullName evidence="2">GNAT family N-acetyltransferase</fullName>
    </submittedName>
</protein>
<comment type="caution">
    <text evidence="2">The sequence shown here is derived from an EMBL/GenBank/DDBJ whole genome shotgun (WGS) entry which is preliminary data.</text>
</comment>
<dbReference type="PANTHER" id="PTHR43792">
    <property type="entry name" value="GNAT FAMILY, PUTATIVE (AFU_ORTHOLOGUE AFUA_3G00765)-RELATED-RELATED"/>
    <property type="match status" value="1"/>
</dbReference>